<evidence type="ECO:0000313" key="7">
    <source>
        <dbReference type="Proteomes" id="UP000184452"/>
    </source>
</evidence>
<comment type="similarity">
    <text evidence="1">Belongs to the AHA1 family.</text>
</comment>
<evidence type="ECO:0000256" key="1">
    <source>
        <dbReference type="ARBA" id="ARBA00006817"/>
    </source>
</evidence>
<keyword evidence="2" id="KW-0805">Transcription regulation</keyword>
<dbReference type="Pfam" id="PF12840">
    <property type="entry name" value="HTH_20"/>
    <property type="match status" value="1"/>
</dbReference>
<dbReference type="Gene3D" id="3.30.530.20">
    <property type="match status" value="1"/>
</dbReference>
<dbReference type="AlphaFoldDB" id="A0A1M6B4W0"/>
<dbReference type="EMBL" id="FQZK01000001">
    <property type="protein sequence ID" value="SHI43799.1"/>
    <property type="molecule type" value="Genomic_DNA"/>
</dbReference>
<name>A0A1M6B4W0_9ACTN</name>
<dbReference type="InterPro" id="IPR001845">
    <property type="entry name" value="HTH_ArsR_DNA-bd_dom"/>
</dbReference>
<dbReference type="RefSeq" id="WP_073373975.1">
    <property type="nucleotide sequence ID" value="NZ_FQZK01000001.1"/>
</dbReference>
<dbReference type="CDD" id="cd00090">
    <property type="entry name" value="HTH_ARSR"/>
    <property type="match status" value="1"/>
</dbReference>
<dbReference type="OrthoDB" id="9806976at2"/>
<dbReference type="SMART" id="SM00418">
    <property type="entry name" value="HTH_ARSR"/>
    <property type="match status" value="1"/>
</dbReference>
<dbReference type="InterPro" id="IPR036388">
    <property type="entry name" value="WH-like_DNA-bd_sf"/>
</dbReference>
<evidence type="ECO:0000256" key="4">
    <source>
        <dbReference type="ARBA" id="ARBA00023163"/>
    </source>
</evidence>
<dbReference type="SUPFAM" id="SSF55961">
    <property type="entry name" value="Bet v1-like"/>
    <property type="match status" value="1"/>
</dbReference>
<sequence>MHERLEALGEPARLRIARALAERPLSVGVVAERTGLRQPQATKHLQRLERVGLVSSYRVGNRRIYALEPGPLGELGGLLGGLAERAREHRGAFDAHAAAVAAETRAADRERWADERAFAFERVLPAPRAAVWRHLTEPVLLARWWAPDDLAVTEAALEPRPGGRAVLAYRDAADATGADGVVGRAEGTVDAAAEGERLDFRLSPLLPGGGAAFTGHYTFVLADAGGGTRLGVRLRITDTTVASADFVAGIGAGWEQSLDRFAASLADGAPHGATPTDTSRSST</sequence>
<evidence type="ECO:0000256" key="2">
    <source>
        <dbReference type="ARBA" id="ARBA00023015"/>
    </source>
</evidence>
<proteinExistence type="inferred from homology"/>
<feature type="domain" description="HTH arsR-type" evidence="5">
    <location>
        <begin position="1"/>
        <end position="90"/>
    </location>
</feature>
<dbReference type="CDD" id="cd07814">
    <property type="entry name" value="SRPBCC_CalC_Aha1-like"/>
    <property type="match status" value="1"/>
</dbReference>
<dbReference type="Gene3D" id="1.10.10.10">
    <property type="entry name" value="Winged helix-like DNA-binding domain superfamily/Winged helix DNA-binding domain"/>
    <property type="match status" value="1"/>
</dbReference>
<evidence type="ECO:0000256" key="3">
    <source>
        <dbReference type="ARBA" id="ARBA00023125"/>
    </source>
</evidence>
<dbReference type="InterPro" id="IPR011991">
    <property type="entry name" value="ArsR-like_HTH"/>
</dbReference>
<reference evidence="6 7" key="1">
    <citation type="submission" date="2016-11" db="EMBL/GenBank/DDBJ databases">
        <authorList>
            <person name="Jaros S."/>
            <person name="Januszkiewicz K."/>
            <person name="Wedrychowicz H."/>
        </authorList>
    </citation>
    <scope>NUCLEOTIDE SEQUENCE [LARGE SCALE GENOMIC DNA]</scope>
    <source>
        <strain evidence="6 7">CGMCC 4.5723</strain>
    </source>
</reference>
<dbReference type="PROSITE" id="PS50987">
    <property type="entry name" value="HTH_ARSR_2"/>
    <property type="match status" value="1"/>
</dbReference>
<dbReference type="GO" id="GO:0003677">
    <property type="term" value="F:DNA binding"/>
    <property type="evidence" value="ECO:0007669"/>
    <property type="project" value="UniProtKB-KW"/>
</dbReference>
<keyword evidence="7" id="KW-1185">Reference proteome</keyword>
<dbReference type="PRINTS" id="PR00778">
    <property type="entry name" value="HTHARSR"/>
</dbReference>
<keyword evidence="3" id="KW-0238">DNA-binding</keyword>
<dbReference type="PANTHER" id="PTHR33154:SF33">
    <property type="entry name" value="TRANSCRIPTIONAL REPRESSOR SDPR"/>
    <property type="match status" value="1"/>
</dbReference>
<dbReference type="Proteomes" id="UP000184452">
    <property type="component" value="Unassembled WGS sequence"/>
</dbReference>
<dbReference type="InterPro" id="IPR051081">
    <property type="entry name" value="HTH_MetalResp_TranReg"/>
</dbReference>
<evidence type="ECO:0000259" key="5">
    <source>
        <dbReference type="PROSITE" id="PS50987"/>
    </source>
</evidence>
<accession>A0A1M6B4W0</accession>
<dbReference type="InterPro" id="IPR023393">
    <property type="entry name" value="START-like_dom_sf"/>
</dbReference>
<dbReference type="SUPFAM" id="SSF46785">
    <property type="entry name" value="Winged helix' DNA-binding domain"/>
    <property type="match status" value="1"/>
</dbReference>
<dbReference type="PANTHER" id="PTHR33154">
    <property type="entry name" value="TRANSCRIPTIONAL REGULATOR, ARSR FAMILY"/>
    <property type="match status" value="1"/>
</dbReference>
<dbReference type="InterPro" id="IPR036390">
    <property type="entry name" value="WH_DNA-bd_sf"/>
</dbReference>
<dbReference type="STRING" id="758803.SAMN05421803_101220"/>
<dbReference type="NCBIfam" id="NF033788">
    <property type="entry name" value="HTH_metalloreg"/>
    <property type="match status" value="1"/>
</dbReference>
<dbReference type="GO" id="GO:0003700">
    <property type="term" value="F:DNA-binding transcription factor activity"/>
    <property type="evidence" value="ECO:0007669"/>
    <property type="project" value="InterPro"/>
</dbReference>
<dbReference type="Pfam" id="PF08327">
    <property type="entry name" value="AHSA1"/>
    <property type="match status" value="1"/>
</dbReference>
<keyword evidence="4" id="KW-0804">Transcription</keyword>
<evidence type="ECO:0000313" key="6">
    <source>
        <dbReference type="EMBL" id="SHI43799.1"/>
    </source>
</evidence>
<organism evidence="6 7">
    <name type="scientific">Nocardiopsis flavescens</name>
    <dbReference type="NCBI Taxonomy" id="758803"/>
    <lineage>
        <taxon>Bacteria</taxon>
        <taxon>Bacillati</taxon>
        <taxon>Actinomycetota</taxon>
        <taxon>Actinomycetes</taxon>
        <taxon>Streptosporangiales</taxon>
        <taxon>Nocardiopsidaceae</taxon>
        <taxon>Nocardiopsis</taxon>
    </lineage>
</organism>
<gene>
    <name evidence="6" type="ORF">SAMN05421803_101220</name>
</gene>
<dbReference type="InterPro" id="IPR013538">
    <property type="entry name" value="ASHA1/2-like_C"/>
</dbReference>
<protein>
    <submittedName>
        <fullName evidence="6">Uncharacterized conserved protein YndB, AHSA1/START domain</fullName>
    </submittedName>
</protein>